<sequence>MNFKNRFKDLREKKGITQKEMAVDLNIPRTSIANYEREGRLPRKERLKEIADYFGVSVDYLIGRTSQKTVEGYERHFPSKIKEMEFVDLIEKYKITIEGKEVTEDEMKAIIAFVQTYRVMRKQNL</sequence>
<organism evidence="3 4">
    <name type="scientific">Fervidibacillus albus</name>
    <dbReference type="NCBI Taxonomy" id="2980026"/>
    <lineage>
        <taxon>Bacteria</taxon>
        <taxon>Bacillati</taxon>
        <taxon>Bacillota</taxon>
        <taxon>Bacilli</taxon>
        <taxon>Bacillales</taxon>
        <taxon>Bacillaceae</taxon>
        <taxon>Fervidibacillus</taxon>
    </lineage>
</organism>
<dbReference type="KEGG" id="faf:OE104_07960"/>
<dbReference type="Pfam" id="PF01381">
    <property type="entry name" value="HTH_3"/>
    <property type="match status" value="1"/>
</dbReference>
<accession>A0A9E8RTX3</accession>
<dbReference type="PANTHER" id="PTHR46558:SF14">
    <property type="entry name" value="HTH-TYPE TRANSCRIPTIONAL REGULATOR ANSR"/>
    <property type="match status" value="1"/>
</dbReference>
<protein>
    <submittedName>
        <fullName evidence="3">Helix-turn-helix domain-containing protein</fullName>
    </submittedName>
</protein>
<gene>
    <name evidence="3" type="ORF">OE104_07960</name>
</gene>
<dbReference type="EMBL" id="CP106878">
    <property type="protein sequence ID" value="WAA08580.1"/>
    <property type="molecule type" value="Genomic_DNA"/>
</dbReference>
<name>A0A9E8RTX3_9BACI</name>
<proteinExistence type="predicted"/>
<reference evidence="3" key="1">
    <citation type="submission" date="2022-09" db="EMBL/GenBank/DDBJ databases">
        <title>Complete Genomes of Fervidibacillus albus and Fervidibacillus halotolerans isolated from tidal flat sediments.</title>
        <authorList>
            <person name="Kwon K.K."/>
            <person name="Yang S.-H."/>
            <person name="Park M.J."/>
            <person name="Oh H.-M."/>
        </authorList>
    </citation>
    <scope>NUCLEOTIDE SEQUENCE</scope>
    <source>
        <strain evidence="3">MEBiC13591</strain>
    </source>
</reference>
<evidence type="ECO:0000313" key="3">
    <source>
        <dbReference type="EMBL" id="WAA08580.1"/>
    </source>
</evidence>
<dbReference type="AlphaFoldDB" id="A0A9E8RTX3"/>
<dbReference type="PROSITE" id="PS50943">
    <property type="entry name" value="HTH_CROC1"/>
    <property type="match status" value="1"/>
</dbReference>
<dbReference type="Gene3D" id="1.10.260.40">
    <property type="entry name" value="lambda repressor-like DNA-binding domains"/>
    <property type="match status" value="1"/>
</dbReference>
<evidence type="ECO:0000259" key="2">
    <source>
        <dbReference type="PROSITE" id="PS50943"/>
    </source>
</evidence>
<dbReference type="CDD" id="cd00093">
    <property type="entry name" value="HTH_XRE"/>
    <property type="match status" value="1"/>
</dbReference>
<dbReference type="GO" id="GO:0003677">
    <property type="term" value="F:DNA binding"/>
    <property type="evidence" value="ECO:0007669"/>
    <property type="project" value="UniProtKB-KW"/>
</dbReference>
<keyword evidence="4" id="KW-1185">Reference proteome</keyword>
<dbReference type="InterPro" id="IPR010982">
    <property type="entry name" value="Lambda_DNA-bd_dom_sf"/>
</dbReference>
<dbReference type="SUPFAM" id="SSF47413">
    <property type="entry name" value="lambda repressor-like DNA-binding domains"/>
    <property type="match status" value="1"/>
</dbReference>
<dbReference type="RefSeq" id="WP_275416358.1">
    <property type="nucleotide sequence ID" value="NZ_CP106878.1"/>
</dbReference>
<dbReference type="SMART" id="SM00530">
    <property type="entry name" value="HTH_XRE"/>
    <property type="match status" value="1"/>
</dbReference>
<dbReference type="InterPro" id="IPR001387">
    <property type="entry name" value="Cro/C1-type_HTH"/>
</dbReference>
<dbReference type="PANTHER" id="PTHR46558">
    <property type="entry name" value="TRACRIPTIONAL REGULATORY PROTEIN-RELATED-RELATED"/>
    <property type="match status" value="1"/>
</dbReference>
<keyword evidence="1" id="KW-0238">DNA-binding</keyword>
<evidence type="ECO:0000313" key="4">
    <source>
        <dbReference type="Proteomes" id="UP001164718"/>
    </source>
</evidence>
<feature type="domain" description="HTH cro/C1-type" evidence="2">
    <location>
        <begin position="7"/>
        <end position="61"/>
    </location>
</feature>
<dbReference type="Proteomes" id="UP001164718">
    <property type="component" value="Chromosome"/>
</dbReference>
<evidence type="ECO:0000256" key="1">
    <source>
        <dbReference type="ARBA" id="ARBA00023125"/>
    </source>
</evidence>